<dbReference type="Proteomes" id="UP001145114">
    <property type="component" value="Unassembled WGS sequence"/>
</dbReference>
<evidence type="ECO:0000313" key="1">
    <source>
        <dbReference type="EMBL" id="KAJ1677047.1"/>
    </source>
</evidence>
<keyword evidence="2" id="KW-1185">Reference proteome</keyword>
<accession>A0ACC1HKS7</accession>
<dbReference type="EMBL" id="JAMZIH010003082">
    <property type="protein sequence ID" value="KAJ1677047.1"/>
    <property type="molecule type" value="Genomic_DNA"/>
</dbReference>
<organism evidence="1 2">
    <name type="scientific">Spiromyces aspiralis</name>
    <dbReference type="NCBI Taxonomy" id="68401"/>
    <lineage>
        <taxon>Eukaryota</taxon>
        <taxon>Fungi</taxon>
        <taxon>Fungi incertae sedis</taxon>
        <taxon>Zoopagomycota</taxon>
        <taxon>Kickxellomycotina</taxon>
        <taxon>Kickxellomycetes</taxon>
        <taxon>Kickxellales</taxon>
        <taxon>Kickxellaceae</taxon>
        <taxon>Spiromyces</taxon>
    </lineage>
</organism>
<proteinExistence type="predicted"/>
<reference evidence="1" key="1">
    <citation type="submission" date="2022-06" db="EMBL/GenBank/DDBJ databases">
        <title>Phylogenomic reconstructions and comparative analyses of Kickxellomycotina fungi.</title>
        <authorList>
            <person name="Reynolds N.K."/>
            <person name="Stajich J.E."/>
            <person name="Barry K."/>
            <person name="Grigoriev I.V."/>
            <person name="Crous P."/>
            <person name="Smith M.E."/>
        </authorList>
    </citation>
    <scope>NUCLEOTIDE SEQUENCE</scope>
    <source>
        <strain evidence="1">RSA 2271</strain>
    </source>
</reference>
<comment type="caution">
    <text evidence="1">The sequence shown here is derived from an EMBL/GenBank/DDBJ whole genome shotgun (WGS) entry which is preliminary data.</text>
</comment>
<feature type="non-terminal residue" evidence="1">
    <location>
        <position position="201"/>
    </location>
</feature>
<evidence type="ECO:0000313" key="2">
    <source>
        <dbReference type="Proteomes" id="UP001145114"/>
    </source>
</evidence>
<sequence length="201" mass="21886">MPPQIGIQPNLLFVTPLLLAIVLISAKYFGTAEAKGAAPRNMALNGNTATNSPEAVPSCEGANLERIARELAESLVASQPKGGPKPPDPPTSFHVARALVTADPQIHLNATFNQNTTGSYCLLYDYCVAHSHLVDWSYPQYTRLILIGLVGLQALLMLVLYWVPERAPWSDETGTMSFPSLDTYPPDPGYEWAPGSSWRVH</sequence>
<protein>
    <submittedName>
        <fullName evidence="1">Uncharacterized protein</fullName>
    </submittedName>
</protein>
<gene>
    <name evidence="1" type="ORF">EV182_006990</name>
</gene>
<name>A0ACC1HKS7_9FUNG</name>